<keyword evidence="1" id="KW-0812">Transmembrane</keyword>
<feature type="transmembrane region" description="Helical" evidence="1">
    <location>
        <begin position="25"/>
        <end position="50"/>
    </location>
</feature>
<dbReference type="AlphaFoldDB" id="A0A1B2HIJ9"/>
<keyword evidence="3" id="KW-1185">Reference proteome</keyword>
<organism evidence="2 3">
    <name type="scientific">Lentzea guizhouensis</name>
    <dbReference type="NCBI Taxonomy" id="1586287"/>
    <lineage>
        <taxon>Bacteria</taxon>
        <taxon>Bacillati</taxon>
        <taxon>Actinomycetota</taxon>
        <taxon>Actinomycetes</taxon>
        <taxon>Pseudonocardiales</taxon>
        <taxon>Pseudonocardiaceae</taxon>
        <taxon>Lentzea</taxon>
    </lineage>
</organism>
<evidence type="ECO:0000256" key="1">
    <source>
        <dbReference type="SAM" id="Phobius"/>
    </source>
</evidence>
<sequence>MLASRSERPENLWSTIRHHTSSWSLLWRLLTLALGFAMLLGAATVLMWLLGMKVGLAGFEVAPAA</sequence>
<keyword evidence="1" id="KW-0472">Membrane</keyword>
<dbReference type="RefSeq" id="WP_065915923.1">
    <property type="nucleotide sequence ID" value="NZ_CP016793.1"/>
</dbReference>
<accession>A0A1B2HIJ9</accession>
<proteinExistence type="predicted"/>
<name>A0A1B2HIJ9_9PSEU</name>
<protein>
    <submittedName>
        <fullName evidence="2">Uncharacterized protein</fullName>
    </submittedName>
</protein>
<dbReference type="KEGG" id="led:BBK82_17240"/>
<evidence type="ECO:0000313" key="2">
    <source>
        <dbReference type="EMBL" id="ANZ37536.1"/>
    </source>
</evidence>
<gene>
    <name evidence="2" type="ORF">BBK82_17240</name>
</gene>
<keyword evidence="1" id="KW-1133">Transmembrane helix</keyword>
<dbReference type="Proteomes" id="UP000093053">
    <property type="component" value="Chromosome"/>
</dbReference>
<evidence type="ECO:0000313" key="3">
    <source>
        <dbReference type="Proteomes" id="UP000093053"/>
    </source>
</evidence>
<reference evidence="2 3" key="1">
    <citation type="submission" date="2016-07" db="EMBL/GenBank/DDBJ databases">
        <title>Complete genome sequence of the Lentzea guizhouensis DHS C013.</title>
        <authorList>
            <person name="Cao C."/>
        </authorList>
    </citation>
    <scope>NUCLEOTIDE SEQUENCE [LARGE SCALE GENOMIC DNA]</scope>
    <source>
        <strain evidence="2 3">DHS C013</strain>
    </source>
</reference>
<dbReference type="EMBL" id="CP016793">
    <property type="protein sequence ID" value="ANZ37536.1"/>
    <property type="molecule type" value="Genomic_DNA"/>
</dbReference>